<dbReference type="SUPFAM" id="SSF81442">
    <property type="entry name" value="Cytochrome c oxidase subunit I-like"/>
    <property type="match status" value="1"/>
</dbReference>
<dbReference type="OrthoDB" id="9808748at2"/>
<accession>A0A2V5KKC5</accession>
<feature type="transmembrane region" description="Helical" evidence="1">
    <location>
        <begin position="68"/>
        <end position="89"/>
    </location>
</feature>
<feature type="transmembrane region" description="Helical" evidence="1">
    <location>
        <begin position="40"/>
        <end position="56"/>
    </location>
</feature>
<name>A0A2V5KKC5_9BACL</name>
<keyword evidence="3" id="KW-1185">Reference proteome</keyword>
<sequence length="137" mass="14715">MGIWMIKIASFYFLVGVVMGMGMSMTESYGLSPVHVHLNLIGWVSMAIGGLVYERFPSAARTLGKLHFWMHNAGVPLMMGGLAAYILGFPVLAPLIPVGGILIVLGTLLFFLNVVRNVHGVREAQADRSASRSTPAG</sequence>
<keyword evidence="1" id="KW-0472">Membrane</keyword>
<keyword evidence="1" id="KW-0812">Transmembrane</keyword>
<evidence type="ECO:0000256" key="1">
    <source>
        <dbReference type="SAM" id="Phobius"/>
    </source>
</evidence>
<dbReference type="InterPro" id="IPR036927">
    <property type="entry name" value="Cyt_c_oxase-like_su1_sf"/>
</dbReference>
<evidence type="ECO:0000313" key="3">
    <source>
        <dbReference type="Proteomes" id="UP000247476"/>
    </source>
</evidence>
<dbReference type="RefSeq" id="WP_110843161.1">
    <property type="nucleotide sequence ID" value="NZ_QJVJ01000015.1"/>
</dbReference>
<dbReference type="EMBL" id="QJVJ01000015">
    <property type="protein sequence ID" value="PYI51007.1"/>
    <property type="molecule type" value="Genomic_DNA"/>
</dbReference>
<proteinExistence type="predicted"/>
<protein>
    <submittedName>
        <fullName evidence="2">Cytochrome-c oxidase</fullName>
    </submittedName>
</protein>
<reference evidence="2 3" key="1">
    <citation type="submission" date="2018-05" db="EMBL/GenBank/DDBJ databases">
        <title>Paenibacillus flagellatus sp. nov., isolated from selenium mineral soil.</title>
        <authorList>
            <person name="Dai X."/>
        </authorList>
    </citation>
    <scope>NUCLEOTIDE SEQUENCE [LARGE SCALE GENOMIC DNA]</scope>
    <source>
        <strain evidence="2 3">DXL2</strain>
    </source>
</reference>
<feature type="transmembrane region" description="Helical" evidence="1">
    <location>
        <begin position="95"/>
        <end position="115"/>
    </location>
</feature>
<dbReference type="Proteomes" id="UP000247476">
    <property type="component" value="Unassembled WGS sequence"/>
</dbReference>
<dbReference type="AlphaFoldDB" id="A0A2V5KKC5"/>
<evidence type="ECO:0000313" key="2">
    <source>
        <dbReference type="EMBL" id="PYI51007.1"/>
    </source>
</evidence>
<organism evidence="2 3">
    <name type="scientific">Paenibacillus flagellatus</name>
    <dbReference type="NCBI Taxonomy" id="2211139"/>
    <lineage>
        <taxon>Bacteria</taxon>
        <taxon>Bacillati</taxon>
        <taxon>Bacillota</taxon>
        <taxon>Bacilli</taxon>
        <taxon>Bacillales</taxon>
        <taxon>Paenibacillaceae</taxon>
        <taxon>Paenibacillus</taxon>
    </lineage>
</organism>
<keyword evidence="1" id="KW-1133">Transmembrane helix</keyword>
<comment type="caution">
    <text evidence="2">The sequence shown here is derived from an EMBL/GenBank/DDBJ whole genome shotgun (WGS) entry which is preliminary data.</text>
</comment>
<gene>
    <name evidence="2" type="ORF">DLM86_26950</name>
</gene>
<dbReference type="Gene3D" id="1.20.210.10">
    <property type="entry name" value="Cytochrome c oxidase-like, subunit I domain"/>
    <property type="match status" value="1"/>
</dbReference>